<dbReference type="EMBL" id="CAVMBE010000058">
    <property type="protein sequence ID" value="CAK4032132.1"/>
    <property type="molecule type" value="Genomic_DNA"/>
</dbReference>
<organism evidence="2 3">
    <name type="scientific">Lecanosticta acicola</name>
    <dbReference type="NCBI Taxonomy" id="111012"/>
    <lineage>
        <taxon>Eukaryota</taxon>
        <taxon>Fungi</taxon>
        <taxon>Dikarya</taxon>
        <taxon>Ascomycota</taxon>
        <taxon>Pezizomycotina</taxon>
        <taxon>Dothideomycetes</taxon>
        <taxon>Dothideomycetidae</taxon>
        <taxon>Mycosphaerellales</taxon>
        <taxon>Mycosphaerellaceae</taxon>
        <taxon>Lecanosticta</taxon>
    </lineage>
</organism>
<accession>A0AAI8Z479</accession>
<protein>
    <submittedName>
        <fullName evidence="2">Uncharacterized protein</fullName>
    </submittedName>
</protein>
<comment type="caution">
    <text evidence="2">The sequence shown here is derived from an EMBL/GenBank/DDBJ whole genome shotgun (WGS) entry which is preliminary data.</text>
</comment>
<dbReference type="AlphaFoldDB" id="A0AAI8Z479"/>
<name>A0AAI8Z479_9PEZI</name>
<dbReference type="Proteomes" id="UP001296104">
    <property type="component" value="Unassembled WGS sequence"/>
</dbReference>
<evidence type="ECO:0000313" key="2">
    <source>
        <dbReference type="EMBL" id="CAK4032132.1"/>
    </source>
</evidence>
<evidence type="ECO:0000256" key="1">
    <source>
        <dbReference type="SAM" id="Phobius"/>
    </source>
</evidence>
<proteinExistence type="predicted"/>
<keyword evidence="1" id="KW-1133">Transmembrane helix</keyword>
<reference evidence="2" key="1">
    <citation type="submission" date="2023-11" db="EMBL/GenBank/DDBJ databases">
        <authorList>
            <person name="Alioto T."/>
            <person name="Alioto T."/>
            <person name="Gomez Garrido J."/>
        </authorList>
    </citation>
    <scope>NUCLEOTIDE SEQUENCE</scope>
</reference>
<keyword evidence="3" id="KW-1185">Reference proteome</keyword>
<sequence length="103" mass="11294">MAADNSTGAKTSMPYSAIIMLCLLGAGAAVLCAWSMARHFFPEPGRDHGLNNVDAEGMTQAQYMRMVRLKNQEDLQRTYGHYNYVRPKPPAFAQSGCSVSSFS</sequence>
<gene>
    <name evidence="2" type="ORF">LECACI_7A007290</name>
</gene>
<keyword evidence="1" id="KW-0472">Membrane</keyword>
<keyword evidence="1" id="KW-0812">Transmembrane</keyword>
<evidence type="ECO:0000313" key="3">
    <source>
        <dbReference type="Proteomes" id="UP001296104"/>
    </source>
</evidence>
<feature type="transmembrane region" description="Helical" evidence="1">
    <location>
        <begin position="15"/>
        <end position="37"/>
    </location>
</feature>